<evidence type="ECO:0000313" key="2">
    <source>
        <dbReference type="Proteomes" id="UP001162131"/>
    </source>
</evidence>
<reference evidence="1" key="1">
    <citation type="submission" date="2021-09" db="EMBL/GenBank/DDBJ databases">
        <authorList>
            <consortium name="AG Swart"/>
            <person name="Singh M."/>
            <person name="Singh A."/>
            <person name="Seah K."/>
            <person name="Emmerich C."/>
        </authorList>
    </citation>
    <scope>NUCLEOTIDE SEQUENCE</scope>
    <source>
        <strain evidence="1">ATCC30299</strain>
    </source>
</reference>
<name>A0AAU9JCS4_9CILI</name>
<proteinExistence type="predicted"/>
<protein>
    <submittedName>
        <fullName evidence="1">Uncharacterized protein</fullName>
    </submittedName>
</protein>
<evidence type="ECO:0000313" key="1">
    <source>
        <dbReference type="EMBL" id="CAG9321393.1"/>
    </source>
</evidence>
<gene>
    <name evidence="1" type="ORF">BSTOLATCC_MIC28675</name>
</gene>
<sequence>MLPHKLNFQSFRYNILVHRLKFCSLLNQNCTLSRHIQGCKLHFLINLNCSLRGILCKFQDHNSKRPHYNLNYNFDLFQYPHLYKFYMKAHIGHNLLNRSHNSLCCSFHHSAHHQDFLDCSHLCRGNFKNSLNFLYQLPRFYERWHHNYSMKSCILDCIHHLLSE</sequence>
<comment type="caution">
    <text evidence="1">The sequence shown here is derived from an EMBL/GenBank/DDBJ whole genome shotgun (WGS) entry which is preliminary data.</text>
</comment>
<dbReference type="AlphaFoldDB" id="A0AAU9JCS4"/>
<dbReference type="Proteomes" id="UP001162131">
    <property type="component" value="Unassembled WGS sequence"/>
</dbReference>
<accession>A0AAU9JCS4</accession>
<organism evidence="1 2">
    <name type="scientific">Blepharisma stoltei</name>
    <dbReference type="NCBI Taxonomy" id="1481888"/>
    <lineage>
        <taxon>Eukaryota</taxon>
        <taxon>Sar</taxon>
        <taxon>Alveolata</taxon>
        <taxon>Ciliophora</taxon>
        <taxon>Postciliodesmatophora</taxon>
        <taxon>Heterotrichea</taxon>
        <taxon>Heterotrichida</taxon>
        <taxon>Blepharismidae</taxon>
        <taxon>Blepharisma</taxon>
    </lineage>
</organism>
<keyword evidence="2" id="KW-1185">Reference proteome</keyword>
<dbReference type="EMBL" id="CAJZBQ010000028">
    <property type="protein sequence ID" value="CAG9321393.1"/>
    <property type="molecule type" value="Genomic_DNA"/>
</dbReference>